<dbReference type="Pfam" id="PF01124">
    <property type="entry name" value="MAPEG"/>
    <property type="match status" value="1"/>
</dbReference>
<dbReference type="SUPFAM" id="SSF161084">
    <property type="entry name" value="MAPEG domain-like"/>
    <property type="match status" value="1"/>
</dbReference>
<keyword evidence="7" id="KW-1185">Reference proteome</keyword>
<dbReference type="Proteomes" id="UP001378188">
    <property type="component" value="Unassembled WGS sequence"/>
</dbReference>
<feature type="transmembrane region" description="Helical" evidence="5">
    <location>
        <begin position="6"/>
        <end position="33"/>
    </location>
</feature>
<dbReference type="Gene3D" id="1.20.120.550">
    <property type="entry name" value="Membrane associated eicosanoid/glutathione metabolism-like domain"/>
    <property type="match status" value="1"/>
</dbReference>
<keyword evidence="3 5" id="KW-1133">Transmembrane helix</keyword>
<accession>A0AAW9RGC0</accession>
<feature type="transmembrane region" description="Helical" evidence="5">
    <location>
        <begin position="119"/>
        <end position="139"/>
    </location>
</feature>
<dbReference type="InterPro" id="IPR023352">
    <property type="entry name" value="MAPEG-like_dom_sf"/>
</dbReference>
<comment type="subcellular location">
    <subcellularLocation>
        <location evidence="1">Membrane</location>
    </subcellularLocation>
</comment>
<dbReference type="EMBL" id="JAZHOF010000006">
    <property type="protein sequence ID" value="MEJ8572789.1"/>
    <property type="molecule type" value="Genomic_DNA"/>
</dbReference>
<gene>
    <name evidence="6" type="ORF">V3328_14955</name>
</gene>
<name>A0AAW9RGC0_9HYPH</name>
<dbReference type="GO" id="GO:0016020">
    <property type="term" value="C:membrane"/>
    <property type="evidence" value="ECO:0007669"/>
    <property type="project" value="UniProtKB-SubCell"/>
</dbReference>
<dbReference type="InterPro" id="IPR001129">
    <property type="entry name" value="Membr-assoc_MAPEG"/>
</dbReference>
<keyword evidence="2 5" id="KW-0812">Transmembrane</keyword>
<reference evidence="6 7" key="1">
    <citation type="submission" date="2024-02" db="EMBL/GenBank/DDBJ databases">
        <title>Genome analysis and characterization of Microbaculum marinisediminis sp. nov., isolated from marine sediment.</title>
        <authorList>
            <person name="Du Z.-J."/>
            <person name="Ye Y.-Q."/>
            <person name="Zhang Z.-R."/>
            <person name="Yuan S.-M."/>
            <person name="Zhang X.-Y."/>
        </authorList>
    </citation>
    <scope>NUCLEOTIDE SEQUENCE [LARGE SCALE GENOMIC DNA]</scope>
    <source>
        <strain evidence="6 7">SDUM1044001</strain>
    </source>
</reference>
<evidence type="ECO:0000256" key="2">
    <source>
        <dbReference type="ARBA" id="ARBA00022692"/>
    </source>
</evidence>
<comment type="caution">
    <text evidence="6">The sequence shown here is derived from an EMBL/GenBank/DDBJ whole genome shotgun (WGS) entry which is preliminary data.</text>
</comment>
<evidence type="ECO:0000256" key="3">
    <source>
        <dbReference type="ARBA" id="ARBA00022989"/>
    </source>
</evidence>
<proteinExistence type="predicted"/>
<evidence type="ECO:0000313" key="6">
    <source>
        <dbReference type="EMBL" id="MEJ8572789.1"/>
    </source>
</evidence>
<evidence type="ECO:0000256" key="4">
    <source>
        <dbReference type="ARBA" id="ARBA00023136"/>
    </source>
</evidence>
<dbReference type="AlphaFoldDB" id="A0AAW9RGC0"/>
<protein>
    <submittedName>
        <fullName evidence="6">MAPEG family protein</fullName>
    </submittedName>
</protein>
<dbReference type="RefSeq" id="WP_340330491.1">
    <property type="nucleotide sequence ID" value="NZ_JAZHOF010000006.1"/>
</dbReference>
<organism evidence="6 7">
    <name type="scientific">Microbaculum marinum</name>
    <dbReference type="NCBI Taxonomy" id="1764581"/>
    <lineage>
        <taxon>Bacteria</taxon>
        <taxon>Pseudomonadati</taxon>
        <taxon>Pseudomonadota</taxon>
        <taxon>Alphaproteobacteria</taxon>
        <taxon>Hyphomicrobiales</taxon>
        <taxon>Tepidamorphaceae</taxon>
        <taxon>Microbaculum</taxon>
    </lineage>
</organism>
<sequence length="143" mass="15859">MPLNTALIMLAMLAQMALTFIVYIVMVTGRFAAVRSREMRAAQYILVEGEPARLARVTNSLRNQFELPVIFYALVLMFVAINRVTILDVLLAWAFVAARIVHVTLHIRSDNVLLRSRIFGLGLVVVVLLALHGAVIVAAEAFL</sequence>
<keyword evidence="4 5" id="KW-0472">Membrane</keyword>
<evidence type="ECO:0000313" key="7">
    <source>
        <dbReference type="Proteomes" id="UP001378188"/>
    </source>
</evidence>
<evidence type="ECO:0000256" key="1">
    <source>
        <dbReference type="ARBA" id="ARBA00004370"/>
    </source>
</evidence>
<feature type="transmembrane region" description="Helical" evidence="5">
    <location>
        <begin position="65"/>
        <end position="84"/>
    </location>
</feature>
<evidence type="ECO:0000256" key="5">
    <source>
        <dbReference type="SAM" id="Phobius"/>
    </source>
</evidence>